<keyword evidence="3" id="KW-1185">Reference proteome</keyword>
<dbReference type="Proteomes" id="UP000251558">
    <property type="component" value="Unassembled WGS sequence"/>
</dbReference>
<gene>
    <name evidence="2" type="ORF">DPM33_00550</name>
</gene>
<accession>A0A330HUW5</accession>
<comment type="caution">
    <text evidence="2">The sequence shown here is derived from an EMBL/GenBank/DDBJ whole genome shotgun (WGS) entry which is preliminary data.</text>
</comment>
<dbReference type="InterPro" id="IPR014710">
    <property type="entry name" value="RmlC-like_jellyroll"/>
</dbReference>
<protein>
    <submittedName>
        <fullName evidence="2">Cupin</fullName>
    </submittedName>
</protein>
<dbReference type="SUPFAM" id="SSF51182">
    <property type="entry name" value="RmlC-like cupins"/>
    <property type="match status" value="1"/>
</dbReference>
<dbReference type="RefSeq" id="WP_112094962.1">
    <property type="nucleotide sequence ID" value="NZ_QMBP01000001.1"/>
</dbReference>
<proteinExistence type="predicted"/>
<dbReference type="AlphaFoldDB" id="A0A330HUW5"/>
<dbReference type="EMBL" id="QMBP01000001">
    <property type="protein sequence ID" value="RAZ92436.1"/>
    <property type="molecule type" value="Genomic_DNA"/>
</dbReference>
<evidence type="ECO:0000313" key="2">
    <source>
        <dbReference type="EMBL" id="RAZ92436.1"/>
    </source>
</evidence>
<reference evidence="2 3" key="1">
    <citation type="submission" date="2018-07" db="EMBL/GenBank/DDBJ databases">
        <title>Diversity of Mesorhizobium strains in Brazil.</title>
        <authorList>
            <person name="Helene L.C.F."/>
            <person name="Dall'Agnol R."/>
            <person name="Delamuta J.R.M."/>
            <person name="Hungria M."/>
        </authorList>
    </citation>
    <scope>NUCLEOTIDE SEQUENCE [LARGE SCALE GENOMIC DNA]</scope>
    <source>
        <strain evidence="2 3">AC99b</strain>
    </source>
</reference>
<sequence>MVSRTIALQAPMKLALTLGLLTATAAFSVAPVYAGDCPAGQAATTDIQEHPSKPVGVTDTVLSAIDLSSKGEAWKGNMLRLRKLVVQPGGVVPWHEHNVRPANILVVEGSITEYRSTCKVGIEHPAGDVTAEFGQLAHWWKNNGKVPAVLYSADVLPPAMHDDHMM</sequence>
<organism evidence="2 3">
    <name type="scientific">Mesorhizobium hawassense</name>
    <dbReference type="NCBI Taxonomy" id="1209954"/>
    <lineage>
        <taxon>Bacteria</taxon>
        <taxon>Pseudomonadati</taxon>
        <taxon>Pseudomonadota</taxon>
        <taxon>Alphaproteobacteria</taxon>
        <taxon>Hyphomicrobiales</taxon>
        <taxon>Phyllobacteriaceae</taxon>
        <taxon>Mesorhizobium</taxon>
    </lineage>
</organism>
<dbReference type="Gene3D" id="2.60.120.10">
    <property type="entry name" value="Jelly Rolls"/>
    <property type="match status" value="1"/>
</dbReference>
<evidence type="ECO:0000256" key="1">
    <source>
        <dbReference type="SAM" id="SignalP"/>
    </source>
</evidence>
<feature type="chain" id="PRO_5016467509" evidence="1">
    <location>
        <begin position="35"/>
        <end position="166"/>
    </location>
</feature>
<dbReference type="InterPro" id="IPR011051">
    <property type="entry name" value="RmlC_Cupin_sf"/>
</dbReference>
<dbReference type="OrthoDB" id="8561853at2"/>
<evidence type="ECO:0000313" key="3">
    <source>
        <dbReference type="Proteomes" id="UP000251558"/>
    </source>
</evidence>
<feature type="signal peptide" evidence="1">
    <location>
        <begin position="1"/>
        <end position="34"/>
    </location>
</feature>
<name>A0A330HUW5_9HYPH</name>
<keyword evidence="1" id="KW-0732">Signal</keyword>